<evidence type="ECO:0000313" key="12">
    <source>
        <dbReference type="EMBL" id="AGU15843.1"/>
    </source>
</evidence>
<dbReference type="CDD" id="cd00739">
    <property type="entry name" value="DHPS"/>
    <property type="match status" value="1"/>
</dbReference>
<evidence type="ECO:0000256" key="3">
    <source>
        <dbReference type="ARBA" id="ARBA00004763"/>
    </source>
</evidence>
<gene>
    <name evidence="12" type="ORF">CARG_08720</name>
</gene>
<dbReference type="GO" id="GO:0046656">
    <property type="term" value="P:folic acid biosynthetic process"/>
    <property type="evidence" value="ECO:0007669"/>
    <property type="project" value="UniProtKB-KW"/>
</dbReference>
<comment type="similarity">
    <text evidence="4 10">Belongs to the DHPS family.</text>
</comment>
<keyword evidence="8 10" id="KW-0460">Magnesium</keyword>
<evidence type="ECO:0000256" key="1">
    <source>
        <dbReference type="ARBA" id="ARBA00000012"/>
    </source>
</evidence>
<comment type="catalytic activity">
    <reaction evidence="1">
        <text>(7,8-dihydropterin-6-yl)methyl diphosphate + 4-aminobenzoate = 7,8-dihydropteroate + diphosphate</text>
        <dbReference type="Rhea" id="RHEA:19949"/>
        <dbReference type="ChEBI" id="CHEBI:17836"/>
        <dbReference type="ChEBI" id="CHEBI:17839"/>
        <dbReference type="ChEBI" id="CHEBI:33019"/>
        <dbReference type="ChEBI" id="CHEBI:72950"/>
        <dbReference type="EC" id="2.5.1.15"/>
    </reaction>
</comment>
<keyword evidence="13" id="KW-1185">Reference proteome</keyword>
<evidence type="ECO:0000256" key="5">
    <source>
        <dbReference type="ARBA" id="ARBA00012458"/>
    </source>
</evidence>
<evidence type="ECO:0000259" key="11">
    <source>
        <dbReference type="PROSITE" id="PS50972"/>
    </source>
</evidence>
<dbReference type="EMBL" id="CP006365">
    <property type="protein sequence ID" value="AGU15843.1"/>
    <property type="molecule type" value="Genomic_DNA"/>
</dbReference>
<comment type="cofactor">
    <cofactor evidence="2 10">
        <name>Mg(2+)</name>
        <dbReference type="ChEBI" id="CHEBI:18420"/>
    </cofactor>
</comment>
<dbReference type="Pfam" id="PF00809">
    <property type="entry name" value="Pterin_bind"/>
    <property type="match status" value="1"/>
</dbReference>
<dbReference type="EC" id="2.5.1.15" evidence="5 10"/>
<dbReference type="eggNOG" id="COG0294">
    <property type="taxonomic scope" value="Bacteria"/>
</dbReference>
<dbReference type="PROSITE" id="PS00793">
    <property type="entry name" value="DHPS_2"/>
    <property type="match status" value="1"/>
</dbReference>
<dbReference type="UniPathway" id="UPA00077">
    <property type="reaction ID" value="UER00156"/>
</dbReference>
<dbReference type="PROSITE" id="PS00792">
    <property type="entry name" value="DHPS_1"/>
    <property type="match status" value="1"/>
</dbReference>
<dbReference type="GO" id="GO:0046654">
    <property type="term" value="P:tetrahydrofolate biosynthetic process"/>
    <property type="evidence" value="ECO:0007669"/>
    <property type="project" value="UniProtKB-UniPathway"/>
</dbReference>
<dbReference type="InterPro" id="IPR011005">
    <property type="entry name" value="Dihydropteroate_synth-like_sf"/>
</dbReference>
<reference evidence="12 13" key="1">
    <citation type="journal article" date="2013" name="Genome Announc.">
        <title>Whole-Genome Sequence of the Clinical Strain Corynebacterium argentoratense DSM 44202, Isolated from a Human Throat Specimen.</title>
        <authorList>
            <person name="Bomholt C."/>
            <person name="Glaub A."/>
            <person name="Gravermann K."/>
            <person name="Albersmeier A."/>
            <person name="Brinkrolf K."/>
            <person name="Ruckert C."/>
            <person name="Tauch A."/>
        </authorList>
    </citation>
    <scope>NUCLEOTIDE SEQUENCE [LARGE SCALE GENOMIC DNA]</scope>
    <source>
        <strain evidence="12">DSM 44202</strain>
    </source>
</reference>
<proteinExistence type="inferred from homology"/>
<dbReference type="PATRIC" id="fig|1348662.3.peg.1720"/>
<dbReference type="HOGENOM" id="CLU_008023_0_1_11"/>
<keyword evidence="6 10" id="KW-0808">Transferase</keyword>
<comment type="pathway">
    <text evidence="3 10">Cofactor biosynthesis; tetrahydrofolate biosynthesis; 7,8-dihydrofolate from 2-amino-4-hydroxy-6-hydroxymethyl-7,8-dihydropteridine diphosphate and 4-aminobenzoate: step 1/2.</text>
</comment>
<dbReference type="Proteomes" id="UP000016943">
    <property type="component" value="Chromosome"/>
</dbReference>
<evidence type="ECO:0000256" key="6">
    <source>
        <dbReference type="ARBA" id="ARBA00022679"/>
    </source>
</evidence>
<dbReference type="SUPFAM" id="SSF51717">
    <property type="entry name" value="Dihydropteroate synthetase-like"/>
    <property type="match status" value="1"/>
</dbReference>
<dbReference type="NCBIfam" id="TIGR01496">
    <property type="entry name" value="DHPS"/>
    <property type="match status" value="1"/>
</dbReference>
<evidence type="ECO:0000256" key="10">
    <source>
        <dbReference type="RuleBase" id="RU361205"/>
    </source>
</evidence>
<comment type="function">
    <text evidence="10">Catalyzes the condensation of para-aminobenzoate (pABA) with 6-hydroxymethyl-7,8-dihydropterin diphosphate (DHPt-PP) to form 7,8-dihydropteroate (H2Pte), the immediate precursor of folate derivatives.</text>
</comment>
<dbReference type="PROSITE" id="PS50972">
    <property type="entry name" value="PTERIN_BINDING"/>
    <property type="match status" value="1"/>
</dbReference>
<sequence length="298" mass="31002">MNDSSAVQGNQLGRTLVMGILNVTEDSFSDGGNYLDPSRALAHAEQMINDGADIIDVGGESTRPGATRVSEEQELARVVPVVRELASRGVITSVDTMRASVARACADAGVNYINDVSGGRADADMFAAIADTGLPAILMQWRTDAYGDAAGAAHTPGNALQEVHDDLQALVSDVKAAGVAEEQIILDPGLGFAKTPRDNWEILAGLDSLSALGYPLLIGASRKRFLQAIRADRGLDSGPRAADPATAALSALCAAKDVWAVRVHDVAFTRDAIDVAQAVATAHSTTTTDFSLGASHHG</sequence>
<dbReference type="InterPro" id="IPR045031">
    <property type="entry name" value="DHP_synth-like"/>
</dbReference>
<evidence type="ECO:0000256" key="7">
    <source>
        <dbReference type="ARBA" id="ARBA00022723"/>
    </source>
</evidence>
<evidence type="ECO:0000313" key="13">
    <source>
        <dbReference type="Proteomes" id="UP000016943"/>
    </source>
</evidence>
<dbReference type="Gene3D" id="3.20.20.20">
    <property type="entry name" value="Dihydropteroate synthase-like"/>
    <property type="match status" value="1"/>
</dbReference>
<evidence type="ECO:0000256" key="2">
    <source>
        <dbReference type="ARBA" id="ARBA00001946"/>
    </source>
</evidence>
<dbReference type="InterPro" id="IPR006390">
    <property type="entry name" value="DHP_synth_dom"/>
</dbReference>
<dbReference type="InterPro" id="IPR000489">
    <property type="entry name" value="Pterin-binding_dom"/>
</dbReference>
<evidence type="ECO:0000256" key="9">
    <source>
        <dbReference type="ARBA" id="ARBA00022909"/>
    </source>
</evidence>
<keyword evidence="9 10" id="KW-0289">Folate biosynthesis</keyword>
<dbReference type="GO" id="GO:0046872">
    <property type="term" value="F:metal ion binding"/>
    <property type="evidence" value="ECO:0007669"/>
    <property type="project" value="UniProtKB-KW"/>
</dbReference>
<dbReference type="PANTHER" id="PTHR20941">
    <property type="entry name" value="FOLATE SYNTHESIS PROTEINS"/>
    <property type="match status" value="1"/>
</dbReference>
<organism evidence="12 13">
    <name type="scientific">Corynebacterium argentoratense DSM 44202</name>
    <dbReference type="NCBI Taxonomy" id="1348662"/>
    <lineage>
        <taxon>Bacteria</taxon>
        <taxon>Bacillati</taxon>
        <taxon>Actinomycetota</taxon>
        <taxon>Actinomycetes</taxon>
        <taxon>Mycobacteriales</taxon>
        <taxon>Corynebacteriaceae</taxon>
        <taxon>Corynebacterium</taxon>
    </lineage>
</organism>
<dbReference type="STRING" id="1348662.CARG_08720"/>
<dbReference type="GO" id="GO:0005829">
    <property type="term" value="C:cytosol"/>
    <property type="evidence" value="ECO:0007669"/>
    <property type="project" value="TreeGrafter"/>
</dbReference>
<dbReference type="AlphaFoldDB" id="U3GYK7"/>
<keyword evidence="7 10" id="KW-0479">Metal-binding</keyword>
<evidence type="ECO:0000256" key="4">
    <source>
        <dbReference type="ARBA" id="ARBA00009503"/>
    </source>
</evidence>
<feature type="domain" description="Pterin-binding" evidence="11">
    <location>
        <begin position="15"/>
        <end position="274"/>
    </location>
</feature>
<protein>
    <recommendedName>
        <fullName evidence="5 10">Dihydropteroate synthase</fullName>
        <shortName evidence="10">DHPS</shortName>
        <ecNumber evidence="5 10">2.5.1.15</ecNumber>
    </recommendedName>
    <alternativeName>
        <fullName evidence="10">Dihydropteroate pyrophosphorylase</fullName>
    </alternativeName>
</protein>
<dbReference type="GO" id="GO:0004156">
    <property type="term" value="F:dihydropteroate synthase activity"/>
    <property type="evidence" value="ECO:0007669"/>
    <property type="project" value="UniProtKB-EC"/>
</dbReference>
<dbReference type="KEGG" id="caz:CARG_08720"/>
<dbReference type="PANTHER" id="PTHR20941:SF1">
    <property type="entry name" value="FOLIC ACID SYNTHESIS PROTEIN FOL1"/>
    <property type="match status" value="1"/>
</dbReference>
<name>U3GYK7_9CORY</name>
<evidence type="ECO:0000256" key="8">
    <source>
        <dbReference type="ARBA" id="ARBA00022842"/>
    </source>
</evidence>
<accession>U3GYK7</accession>